<evidence type="ECO:0000313" key="6">
    <source>
        <dbReference type="Proteomes" id="UP000261210"/>
    </source>
</evidence>
<protein>
    <submittedName>
        <fullName evidence="5">4Fe-4S dicluster domain-containing protein</fullName>
    </submittedName>
</protein>
<dbReference type="PROSITE" id="PS00198">
    <property type="entry name" value="4FE4S_FER_1"/>
    <property type="match status" value="1"/>
</dbReference>
<comment type="caution">
    <text evidence="5">The sequence shown here is derived from an EMBL/GenBank/DDBJ whole genome shotgun (WGS) entry which is preliminary data.</text>
</comment>
<dbReference type="Pfam" id="PF12838">
    <property type="entry name" value="Fer4_7"/>
    <property type="match status" value="1"/>
</dbReference>
<accession>A0A3E4NMS7</accession>
<dbReference type="Gene3D" id="3.30.70.20">
    <property type="match status" value="1"/>
</dbReference>
<gene>
    <name evidence="5" type="ORF">DXD03_05150</name>
</gene>
<keyword evidence="2" id="KW-0408">Iron</keyword>
<dbReference type="SUPFAM" id="SSF54862">
    <property type="entry name" value="4Fe-4S ferredoxins"/>
    <property type="match status" value="1"/>
</dbReference>
<feature type="domain" description="4Fe-4S ferredoxin-type" evidence="4">
    <location>
        <begin position="1"/>
        <end position="30"/>
    </location>
</feature>
<name>A0A3E4NMS7_9BACE</name>
<dbReference type="InterPro" id="IPR007525">
    <property type="entry name" value="FrhB_FdhB_C"/>
</dbReference>
<feature type="domain" description="4Fe-4S ferredoxin-type" evidence="4">
    <location>
        <begin position="35"/>
        <end position="64"/>
    </location>
</feature>
<dbReference type="RefSeq" id="WP_117683516.1">
    <property type="nucleotide sequence ID" value="NZ_JBCHGU010000018.1"/>
</dbReference>
<dbReference type="InterPro" id="IPR017900">
    <property type="entry name" value="4Fe4S_Fe_S_CS"/>
</dbReference>
<dbReference type="Proteomes" id="UP000261210">
    <property type="component" value="Unassembled WGS sequence"/>
</dbReference>
<dbReference type="InterPro" id="IPR017896">
    <property type="entry name" value="4Fe4S_Fe-S-bd"/>
</dbReference>
<dbReference type="Pfam" id="PF04432">
    <property type="entry name" value="FrhB_FdhB_C"/>
    <property type="match status" value="1"/>
</dbReference>
<evidence type="ECO:0000256" key="1">
    <source>
        <dbReference type="ARBA" id="ARBA00022723"/>
    </source>
</evidence>
<dbReference type="GO" id="GO:0046872">
    <property type="term" value="F:metal ion binding"/>
    <property type="evidence" value="ECO:0007669"/>
    <property type="project" value="UniProtKB-KW"/>
</dbReference>
<keyword evidence="1" id="KW-0479">Metal-binding</keyword>
<evidence type="ECO:0000256" key="2">
    <source>
        <dbReference type="ARBA" id="ARBA00023004"/>
    </source>
</evidence>
<dbReference type="InterPro" id="IPR052977">
    <property type="entry name" value="Polyferredoxin-like_ET"/>
</dbReference>
<dbReference type="PANTHER" id="PTHR43193:SF2">
    <property type="entry name" value="POLYFERREDOXIN PROTEIN FWDF"/>
    <property type="match status" value="1"/>
</dbReference>
<dbReference type="PANTHER" id="PTHR43193">
    <property type="match status" value="1"/>
</dbReference>
<dbReference type="PROSITE" id="PS51379">
    <property type="entry name" value="4FE4S_FER_2"/>
    <property type="match status" value="2"/>
</dbReference>
<organism evidence="5 6">
    <name type="scientific">Bacteroides xylanisolvens</name>
    <dbReference type="NCBI Taxonomy" id="371601"/>
    <lineage>
        <taxon>Bacteria</taxon>
        <taxon>Pseudomonadati</taxon>
        <taxon>Bacteroidota</taxon>
        <taxon>Bacteroidia</taxon>
        <taxon>Bacteroidales</taxon>
        <taxon>Bacteroidaceae</taxon>
        <taxon>Bacteroides</taxon>
    </lineage>
</organism>
<evidence type="ECO:0000256" key="3">
    <source>
        <dbReference type="ARBA" id="ARBA00023014"/>
    </source>
</evidence>
<reference evidence="5 6" key="1">
    <citation type="submission" date="2018-08" db="EMBL/GenBank/DDBJ databases">
        <title>A genome reference for cultivated species of the human gut microbiota.</title>
        <authorList>
            <person name="Zou Y."/>
            <person name="Xue W."/>
            <person name="Luo G."/>
        </authorList>
    </citation>
    <scope>NUCLEOTIDE SEQUENCE [LARGE SCALE GENOMIC DNA]</scope>
    <source>
        <strain evidence="5 6">TF10-34</strain>
    </source>
</reference>
<sequence>MIRIIDENRCCGCAACVNVCAHGCISMNEDSEGFLYPKVDEDHCVDCHLCERVCPYENIRIESLEIEPECISAKAKDDEIRFKSSSGGLFSLLAQVVINQQGVVYGAAFDKNFHVIHKGVDSIQRLDLLRGSKYVQSETDFTFSEVKKWLKEGRKVMYVGTPCQIEGLYNYLGNKKTDNLILVDFVCHGVPSPKVWNLYLEDIRKRYDSEIEHIFFRDKSHGWKTFSLTFQSKRMFLQRRILTFDHYMQTFLRDISLRPSCYNCVCKKINRVSDVTLADFWGIRRINKAMNDDKGVSLVLLHSEKGKRLFQEIESDIEWYNESLASVKRINHNMVQSVKEPSKREAFFRNIDRYSFEELYDKTVRRGVMYELKNRIKGYLKLALHLLEI</sequence>
<proteinExistence type="predicted"/>
<evidence type="ECO:0000259" key="4">
    <source>
        <dbReference type="PROSITE" id="PS51379"/>
    </source>
</evidence>
<evidence type="ECO:0000313" key="5">
    <source>
        <dbReference type="EMBL" id="RGK66018.1"/>
    </source>
</evidence>
<dbReference type="GO" id="GO:0051536">
    <property type="term" value="F:iron-sulfur cluster binding"/>
    <property type="evidence" value="ECO:0007669"/>
    <property type="project" value="UniProtKB-KW"/>
</dbReference>
<dbReference type="AlphaFoldDB" id="A0A3E4NMS7"/>
<dbReference type="EMBL" id="QSQU01000005">
    <property type="protein sequence ID" value="RGK66018.1"/>
    <property type="molecule type" value="Genomic_DNA"/>
</dbReference>
<keyword evidence="3" id="KW-0411">Iron-sulfur</keyword>